<dbReference type="SUPFAM" id="SSF51604">
    <property type="entry name" value="Enolase C-terminal domain-like"/>
    <property type="match status" value="1"/>
</dbReference>
<dbReference type="CDD" id="cd03319">
    <property type="entry name" value="L-Ala-DL-Glu_epimerase"/>
    <property type="match status" value="1"/>
</dbReference>
<accession>A0A926NGC5</accession>
<evidence type="ECO:0000256" key="3">
    <source>
        <dbReference type="ARBA" id="ARBA00022842"/>
    </source>
</evidence>
<dbReference type="SFLD" id="SFLDS00001">
    <property type="entry name" value="Enolase"/>
    <property type="match status" value="1"/>
</dbReference>
<dbReference type="GO" id="GO:0016855">
    <property type="term" value="F:racemase and epimerase activity, acting on amino acids and derivatives"/>
    <property type="evidence" value="ECO:0007669"/>
    <property type="project" value="UniProtKB-UniRule"/>
</dbReference>
<feature type="binding site" evidence="7">
    <location>
        <position position="243"/>
    </location>
    <ligand>
        <name>Mg(2+)</name>
        <dbReference type="ChEBI" id="CHEBI:18420"/>
    </ligand>
</feature>
<feature type="binding site" evidence="6">
    <location>
        <position position="160"/>
    </location>
    <ligand>
        <name>substrate</name>
    </ligand>
</feature>
<feature type="binding site" evidence="6">
    <location>
        <position position="24"/>
    </location>
    <ligand>
        <name>substrate</name>
    </ligand>
</feature>
<feature type="binding site" evidence="7">
    <location>
        <position position="190"/>
    </location>
    <ligand>
        <name>Mg(2+)</name>
        <dbReference type="ChEBI" id="CHEBI:18420"/>
    </ligand>
</feature>
<feature type="binding site" evidence="6">
    <location>
        <position position="322"/>
    </location>
    <ligand>
        <name>substrate</name>
    </ligand>
</feature>
<dbReference type="Pfam" id="PF02746">
    <property type="entry name" value="MR_MLE_N"/>
    <property type="match status" value="1"/>
</dbReference>
<evidence type="ECO:0000256" key="1">
    <source>
        <dbReference type="ARBA" id="ARBA00008031"/>
    </source>
</evidence>
<feature type="binding site" evidence="6">
    <location>
        <position position="135"/>
    </location>
    <ligand>
        <name>substrate</name>
    </ligand>
</feature>
<dbReference type="EC" id="5.1.1.-" evidence="8"/>
<evidence type="ECO:0000256" key="7">
    <source>
        <dbReference type="PIRSR" id="PIRSR634603-3"/>
    </source>
</evidence>
<dbReference type="Gene3D" id="3.20.20.120">
    <property type="entry name" value="Enolase-like C-terminal domain"/>
    <property type="match status" value="1"/>
</dbReference>
<keyword evidence="2 7" id="KW-0479">Metal-binding</keyword>
<evidence type="ECO:0000313" key="10">
    <source>
        <dbReference type="EMBL" id="MBD1380295.1"/>
    </source>
</evidence>
<dbReference type="InterPro" id="IPR036849">
    <property type="entry name" value="Enolase-like_C_sf"/>
</dbReference>
<comment type="similarity">
    <text evidence="1 8">Belongs to the mandelate racemase/muconate lactonizing enzyme family.</text>
</comment>
<dbReference type="Gene3D" id="3.30.390.10">
    <property type="entry name" value="Enolase-like, N-terminal domain"/>
    <property type="match status" value="1"/>
</dbReference>
<evidence type="ECO:0000259" key="9">
    <source>
        <dbReference type="SMART" id="SM00922"/>
    </source>
</evidence>
<dbReference type="SUPFAM" id="SSF54826">
    <property type="entry name" value="Enolase N-terminal domain-like"/>
    <property type="match status" value="1"/>
</dbReference>
<evidence type="ECO:0000313" key="11">
    <source>
        <dbReference type="Proteomes" id="UP000626844"/>
    </source>
</evidence>
<feature type="active site" description="Proton acceptor; specific for (S)-substrate epimerization" evidence="5">
    <location>
        <position position="267"/>
    </location>
</feature>
<dbReference type="SFLD" id="SFLDF00009">
    <property type="entry name" value="o-succinylbenzoate_synthase"/>
    <property type="match status" value="1"/>
</dbReference>
<dbReference type="InterPro" id="IPR013342">
    <property type="entry name" value="Mandelate_racemase_C"/>
</dbReference>
<evidence type="ECO:0000256" key="2">
    <source>
        <dbReference type="ARBA" id="ARBA00022723"/>
    </source>
</evidence>
<feature type="active site" description="Proton acceptor; specific for (R)-substrate epimerization" evidence="5">
    <location>
        <position position="162"/>
    </location>
</feature>
<dbReference type="InterPro" id="IPR034603">
    <property type="entry name" value="Dipeptide_epimerase"/>
</dbReference>
<keyword evidence="11" id="KW-1185">Reference proteome</keyword>
<feature type="binding site" evidence="6">
    <location>
        <position position="295"/>
    </location>
    <ligand>
        <name>substrate</name>
    </ligand>
</feature>
<proteinExistence type="inferred from homology"/>
<comment type="caution">
    <text evidence="10">The sequence shown here is derived from an EMBL/GenBank/DDBJ whole genome shotgun (WGS) entry which is preliminary data.</text>
</comment>
<keyword evidence="3 7" id="KW-0460">Magnesium</keyword>
<dbReference type="GO" id="GO:0000287">
    <property type="term" value="F:magnesium ion binding"/>
    <property type="evidence" value="ECO:0007669"/>
    <property type="project" value="UniProtKB-ARBA"/>
</dbReference>
<feature type="domain" description="Mandelate racemase/muconate lactonizing enzyme C-terminal" evidence="9">
    <location>
        <begin position="141"/>
        <end position="239"/>
    </location>
</feature>
<dbReference type="InterPro" id="IPR013341">
    <property type="entry name" value="Mandelate_racemase_N_dom"/>
</dbReference>
<dbReference type="AlphaFoldDB" id="A0A926NGC5"/>
<dbReference type="Pfam" id="PF13378">
    <property type="entry name" value="MR_MLE_C"/>
    <property type="match status" value="1"/>
</dbReference>
<dbReference type="PANTHER" id="PTHR48073">
    <property type="entry name" value="O-SUCCINYLBENZOATE SYNTHASE-RELATED"/>
    <property type="match status" value="1"/>
</dbReference>
<feature type="binding site" evidence="6">
    <location>
        <position position="320"/>
    </location>
    <ligand>
        <name>substrate</name>
    </ligand>
</feature>
<dbReference type="GO" id="GO:0006518">
    <property type="term" value="P:peptide metabolic process"/>
    <property type="evidence" value="ECO:0007669"/>
    <property type="project" value="UniProtKB-ARBA"/>
</dbReference>
<dbReference type="FunFam" id="3.30.390.10:FF:000009">
    <property type="entry name" value="Hydrophobic dipeptide epimerase"/>
    <property type="match status" value="1"/>
</dbReference>
<reference evidence="10" key="1">
    <citation type="submission" date="2020-09" db="EMBL/GenBank/DDBJ databases">
        <title>A novel bacterium of genus Bacillus, isolated from South China Sea.</title>
        <authorList>
            <person name="Huang H."/>
            <person name="Mo K."/>
            <person name="Hu Y."/>
        </authorList>
    </citation>
    <scope>NUCLEOTIDE SEQUENCE</scope>
    <source>
        <strain evidence="10">IB182487</strain>
    </source>
</reference>
<name>A0A926NGC5_9BACI</name>
<evidence type="ECO:0000256" key="4">
    <source>
        <dbReference type="ARBA" id="ARBA00023235"/>
    </source>
</evidence>
<feature type="binding site" evidence="6">
    <location>
        <position position="297"/>
    </location>
    <ligand>
        <name>substrate</name>
    </ligand>
</feature>
<dbReference type="RefSeq" id="WP_191157790.1">
    <property type="nucleotide sequence ID" value="NZ_JACXAI010000008.1"/>
</dbReference>
<organism evidence="10 11">
    <name type="scientific">Metabacillus arenae</name>
    <dbReference type="NCBI Taxonomy" id="2771434"/>
    <lineage>
        <taxon>Bacteria</taxon>
        <taxon>Bacillati</taxon>
        <taxon>Bacillota</taxon>
        <taxon>Bacilli</taxon>
        <taxon>Bacillales</taxon>
        <taxon>Bacillaceae</taxon>
        <taxon>Metabacillus</taxon>
    </lineage>
</organism>
<evidence type="ECO:0000256" key="8">
    <source>
        <dbReference type="RuleBase" id="RU366006"/>
    </source>
</evidence>
<sequence>MRIQSCEIKTITIPLVKPFKTALRTVTEIENTFVYLKVENGVTGIGSAAPTLAITGDSKESIEGVLKHLLIPEVTGKDLRNLNDLSVNIQNSCIGNTSAKAAMEIALYDAFCKSINVPLYQFLGGKFRELKNDKTVSVGSIAEMTNEAKQIVQEGISTIKVKVGKDWTTDGKSVLAIREAVGNKVTIRLDANQGWTVKQAIHIITDLEKAEANIELVEQPIKAADIYGLKQIKDHVTTPIMADESLFSPSDALRLLNENAVDYLNIKLMKTGGIRTALQIADIAEAAGIECMIGSMMESAVSVTAAIHLAMAHPNITKVDMDAPLWLQEEIEGIQFKGESIILGDLPGLGIHTRHFNSSCLKK</sequence>
<feature type="binding site" evidence="7">
    <location>
        <position position="218"/>
    </location>
    <ligand>
        <name>Mg(2+)</name>
        <dbReference type="ChEBI" id="CHEBI:18420"/>
    </ligand>
</feature>
<evidence type="ECO:0000256" key="6">
    <source>
        <dbReference type="PIRSR" id="PIRSR634603-2"/>
    </source>
</evidence>
<dbReference type="SMART" id="SM00922">
    <property type="entry name" value="MR_MLE"/>
    <property type="match status" value="1"/>
</dbReference>
<dbReference type="EMBL" id="JACXAI010000008">
    <property type="protein sequence ID" value="MBD1380295.1"/>
    <property type="molecule type" value="Genomic_DNA"/>
</dbReference>
<dbReference type="Proteomes" id="UP000626844">
    <property type="component" value="Unassembled WGS sequence"/>
</dbReference>
<dbReference type="PANTHER" id="PTHR48073:SF2">
    <property type="entry name" value="O-SUCCINYLBENZOATE SYNTHASE"/>
    <property type="match status" value="1"/>
</dbReference>
<keyword evidence="4 8" id="KW-0413">Isomerase</keyword>
<evidence type="ECO:0000256" key="5">
    <source>
        <dbReference type="PIRSR" id="PIRSR634603-1"/>
    </source>
</evidence>
<dbReference type="InterPro" id="IPR029017">
    <property type="entry name" value="Enolase-like_N"/>
</dbReference>
<gene>
    <name evidence="10" type="ORF">IC621_08640</name>
</gene>
<protein>
    <recommendedName>
        <fullName evidence="8">Dipeptide epimerase</fullName>
        <ecNumber evidence="8">5.1.1.-</ecNumber>
    </recommendedName>
</protein>
<comment type="cofactor">
    <cofactor evidence="7 8">
        <name>Mg(2+)</name>
        <dbReference type="ChEBI" id="CHEBI:18420"/>
    </cofactor>
    <text evidence="7 8">Binds 1 Mg(2+) ion per subunit.</text>
</comment>
<dbReference type="SFLD" id="SFLDG00180">
    <property type="entry name" value="muconate_cycloisomerase"/>
    <property type="match status" value="1"/>
</dbReference>
<dbReference type="InterPro" id="IPR029065">
    <property type="entry name" value="Enolase_C-like"/>
</dbReference>